<dbReference type="Proteomes" id="UP000680304">
    <property type="component" value="Unassembled WGS sequence"/>
</dbReference>
<name>A0ABQ4N063_9BACL</name>
<organism evidence="1 2">
    <name type="scientific">Paenibacillus cisolokensis</name>
    <dbReference type="NCBI Taxonomy" id="1658519"/>
    <lineage>
        <taxon>Bacteria</taxon>
        <taxon>Bacillati</taxon>
        <taxon>Bacillota</taxon>
        <taxon>Bacilli</taxon>
        <taxon>Bacillales</taxon>
        <taxon>Paenibacillaceae</taxon>
        <taxon>Paenibacillus</taxon>
    </lineage>
</organism>
<evidence type="ECO:0000313" key="2">
    <source>
        <dbReference type="Proteomes" id="UP000680304"/>
    </source>
</evidence>
<evidence type="ECO:0000313" key="1">
    <source>
        <dbReference type="EMBL" id="GIQ61534.1"/>
    </source>
</evidence>
<gene>
    <name evidence="1" type="ORF">PACILC2_01020</name>
</gene>
<reference evidence="1 2" key="1">
    <citation type="submission" date="2021-04" db="EMBL/GenBank/DDBJ databases">
        <title>Draft genome sequence of Paenibacillus cisolokensis, LC2-13A.</title>
        <authorList>
            <person name="Uke A."/>
            <person name="Chhe C."/>
            <person name="Baramee S."/>
            <person name="Kosugi A."/>
        </authorList>
    </citation>
    <scope>NUCLEOTIDE SEQUENCE [LARGE SCALE GENOMIC DNA]</scope>
    <source>
        <strain evidence="1 2">LC2-13A</strain>
    </source>
</reference>
<keyword evidence="2" id="KW-1185">Reference proteome</keyword>
<accession>A0ABQ4N063</accession>
<protein>
    <submittedName>
        <fullName evidence="1">Uncharacterized protein</fullName>
    </submittedName>
</protein>
<dbReference type="EMBL" id="BOVJ01000004">
    <property type="protein sequence ID" value="GIQ61534.1"/>
    <property type="molecule type" value="Genomic_DNA"/>
</dbReference>
<sequence length="82" mass="9006">MLDRLGIHIEKFPQMAVNVLEAPGVHKSVIGRVAVSLPSGRKRPVDKLADLLAASKNLIRRNRHPDHLTIVLAGICVSDSHR</sequence>
<proteinExistence type="predicted"/>
<comment type="caution">
    <text evidence="1">The sequence shown here is derived from an EMBL/GenBank/DDBJ whole genome shotgun (WGS) entry which is preliminary data.</text>
</comment>